<dbReference type="CDD" id="cd16914">
    <property type="entry name" value="EcfT"/>
    <property type="match status" value="1"/>
</dbReference>
<evidence type="ECO:0000256" key="2">
    <source>
        <dbReference type="ARBA" id="ARBA00022692"/>
    </source>
</evidence>
<feature type="transmembrane region" description="Helical" evidence="5">
    <location>
        <begin position="66"/>
        <end position="85"/>
    </location>
</feature>
<evidence type="ECO:0000313" key="7">
    <source>
        <dbReference type="Proteomes" id="UP000295632"/>
    </source>
</evidence>
<proteinExistence type="predicted"/>
<evidence type="ECO:0000313" key="6">
    <source>
        <dbReference type="EMBL" id="TDQ42614.1"/>
    </source>
</evidence>
<dbReference type="OrthoDB" id="8635523at2"/>
<evidence type="ECO:0000256" key="3">
    <source>
        <dbReference type="ARBA" id="ARBA00022989"/>
    </source>
</evidence>
<accession>A0A4R6UHI5</accession>
<keyword evidence="2 5" id="KW-0812">Transmembrane</keyword>
<dbReference type="PANTHER" id="PTHR33514">
    <property type="entry name" value="PROTEIN ABCI12, CHLOROPLASTIC"/>
    <property type="match status" value="1"/>
</dbReference>
<dbReference type="Pfam" id="PF02361">
    <property type="entry name" value="CbiQ"/>
    <property type="match status" value="1"/>
</dbReference>
<dbReference type="EMBL" id="SNYJ01000001">
    <property type="protein sequence ID" value="TDQ42614.1"/>
    <property type="molecule type" value="Genomic_DNA"/>
</dbReference>
<reference evidence="6 7" key="1">
    <citation type="submission" date="2019-03" db="EMBL/GenBank/DDBJ databases">
        <title>Genomic Encyclopedia of Type Strains, Phase IV (KMG-IV): sequencing the most valuable type-strain genomes for metagenomic binning, comparative biology and taxonomic classification.</title>
        <authorList>
            <person name="Goeker M."/>
        </authorList>
    </citation>
    <scope>NUCLEOTIDE SEQUENCE [LARGE SCALE GENOMIC DNA]</scope>
    <source>
        <strain evidence="6 7">DSM 28697</strain>
    </source>
</reference>
<feature type="transmembrane region" description="Helical" evidence="5">
    <location>
        <begin position="247"/>
        <end position="266"/>
    </location>
</feature>
<sequence length="276" mass="31610">MAVDMLSYIERDSIIHRLSGTTKLIGFLLWSSAAMLTYDTRVLIFLFIASLILFKSSRVLFKDISFLVYFMLIFLSLNTIAIYLFSPQEGVRIYESSTVLIPLGGHFDLTAEELFYLANIMLKYITVIPAALLFIATTNPSEFASSLHRIGVNYKIGYSISIAMRYIPDIQRDYRTIAMAQQARGIDLSNKEKLSKRVKNALTIVTPLIFSSLERIEQISNVMDLRGFGKQKKRTWYAARSFRKNDVIALVIIVVFFCASMVITYYDGSRFYNPFH</sequence>
<evidence type="ECO:0000256" key="5">
    <source>
        <dbReference type="SAM" id="Phobius"/>
    </source>
</evidence>
<keyword evidence="7" id="KW-1185">Reference proteome</keyword>
<dbReference type="AlphaFoldDB" id="A0A4R6UHI5"/>
<name>A0A4R6UHI5_9BACI</name>
<keyword evidence="4 5" id="KW-0472">Membrane</keyword>
<comment type="caution">
    <text evidence="6">The sequence shown here is derived from an EMBL/GenBank/DDBJ whole genome shotgun (WGS) entry which is preliminary data.</text>
</comment>
<evidence type="ECO:0000256" key="1">
    <source>
        <dbReference type="ARBA" id="ARBA00004141"/>
    </source>
</evidence>
<feature type="transmembrane region" description="Helical" evidence="5">
    <location>
        <begin position="27"/>
        <end position="54"/>
    </location>
</feature>
<feature type="transmembrane region" description="Helical" evidence="5">
    <location>
        <begin position="114"/>
        <end position="136"/>
    </location>
</feature>
<keyword evidence="3 5" id="KW-1133">Transmembrane helix</keyword>
<comment type="subcellular location">
    <subcellularLocation>
        <location evidence="1">Membrane</location>
        <topology evidence="1">Multi-pass membrane protein</topology>
    </subcellularLocation>
</comment>
<gene>
    <name evidence="6" type="ORF">EV213_10142</name>
</gene>
<organism evidence="6 7">
    <name type="scientific">Aureibacillus halotolerans</name>
    <dbReference type="NCBI Taxonomy" id="1508390"/>
    <lineage>
        <taxon>Bacteria</taxon>
        <taxon>Bacillati</taxon>
        <taxon>Bacillota</taxon>
        <taxon>Bacilli</taxon>
        <taxon>Bacillales</taxon>
        <taxon>Bacillaceae</taxon>
        <taxon>Aureibacillus</taxon>
    </lineage>
</organism>
<dbReference type="RefSeq" id="WP_133578459.1">
    <property type="nucleotide sequence ID" value="NZ_SNYJ01000001.1"/>
</dbReference>
<dbReference type="GO" id="GO:0005886">
    <property type="term" value="C:plasma membrane"/>
    <property type="evidence" value="ECO:0007669"/>
    <property type="project" value="TreeGrafter"/>
</dbReference>
<evidence type="ECO:0000256" key="4">
    <source>
        <dbReference type="ARBA" id="ARBA00023136"/>
    </source>
</evidence>
<dbReference type="PANTHER" id="PTHR33514:SF1">
    <property type="entry name" value="ABC TRANSPORTER PERMEASE"/>
    <property type="match status" value="1"/>
</dbReference>
<dbReference type="Proteomes" id="UP000295632">
    <property type="component" value="Unassembled WGS sequence"/>
</dbReference>
<protein>
    <submittedName>
        <fullName evidence="6">Energy-coupling factor transport system permease protein</fullName>
    </submittedName>
</protein>
<dbReference type="InterPro" id="IPR003339">
    <property type="entry name" value="ABC/ECF_trnsptr_transmembrane"/>
</dbReference>